<reference evidence="1 2" key="1">
    <citation type="submission" date="2016-04" db="EMBL/GenBank/DDBJ databases">
        <title>A degradative enzymes factory behind the ericoid mycorrhizal symbiosis.</title>
        <authorList>
            <consortium name="DOE Joint Genome Institute"/>
            <person name="Martino E."/>
            <person name="Morin E."/>
            <person name="Grelet G."/>
            <person name="Kuo A."/>
            <person name="Kohler A."/>
            <person name="Daghino S."/>
            <person name="Barry K."/>
            <person name="Choi C."/>
            <person name="Cichocki N."/>
            <person name="Clum A."/>
            <person name="Copeland A."/>
            <person name="Hainaut M."/>
            <person name="Haridas S."/>
            <person name="Labutti K."/>
            <person name="Lindquist E."/>
            <person name="Lipzen A."/>
            <person name="Khouja H.-R."/>
            <person name="Murat C."/>
            <person name="Ohm R."/>
            <person name="Olson A."/>
            <person name="Spatafora J."/>
            <person name="Veneault-Fourrey C."/>
            <person name="Henrissat B."/>
            <person name="Grigoriev I."/>
            <person name="Martin F."/>
            <person name="Perotto S."/>
        </authorList>
    </citation>
    <scope>NUCLEOTIDE SEQUENCE [LARGE SCALE GENOMIC DNA]</scope>
    <source>
        <strain evidence="1 2">E</strain>
    </source>
</reference>
<protein>
    <submittedName>
        <fullName evidence="1">Uncharacterized protein</fullName>
    </submittedName>
</protein>
<dbReference type="AlphaFoldDB" id="A0A2J6T0C1"/>
<dbReference type="Proteomes" id="UP000235371">
    <property type="component" value="Unassembled WGS sequence"/>
</dbReference>
<organism evidence="1 2">
    <name type="scientific">Hyaloscypha bicolor E</name>
    <dbReference type="NCBI Taxonomy" id="1095630"/>
    <lineage>
        <taxon>Eukaryota</taxon>
        <taxon>Fungi</taxon>
        <taxon>Dikarya</taxon>
        <taxon>Ascomycota</taxon>
        <taxon>Pezizomycotina</taxon>
        <taxon>Leotiomycetes</taxon>
        <taxon>Helotiales</taxon>
        <taxon>Hyaloscyphaceae</taxon>
        <taxon>Hyaloscypha</taxon>
        <taxon>Hyaloscypha bicolor</taxon>
    </lineage>
</organism>
<dbReference type="RefSeq" id="XP_024733392.1">
    <property type="nucleotide sequence ID" value="XM_024887851.1"/>
</dbReference>
<sequence>MSRMAGRAFPQPWRSLRYSGVQLEAKAIKSDTEEARNDEDLSHYLSSQAVSQVIGRIRKYLLVLACSQTSIHAGKLEQARDEYLISRCMPNGYLIAAELWFGHAILFCGLVSPREEAHFPRKSDRHDAYHPFQVFVHQIWGLLSSLETRWQNGDLVDKFPGEETGLEIPQVQRLLVVCGIYILSWINIAKS</sequence>
<name>A0A2J6T0C1_9HELO</name>
<dbReference type="EMBL" id="KZ613848">
    <property type="protein sequence ID" value="PMD56488.1"/>
    <property type="molecule type" value="Genomic_DNA"/>
</dbReference>
<keyword evidence="2" id="KW-1185">Reference proteome</keyword>
<evidence type="ECO:0000313" key="2">
    <source>
        <dbReference type="Proteomes" id="UP000235371"/>
    </source>
</evidence>
<gene>
    <name evidence="1" type="ORF">K444DRAFT_694007</name>
</gene>
<dbReference type="InParanoid" id="A0A2J6T0C1"/>
<evidence type="ECO:0000313" key="1">
    <source>
        <dbReference type="EMBL" id="PMD56488.1"/>
    </source>
</evidence>
<dbReference type="GeneID" id="36595927"/>
<accession>A0A2J6T0C1</accession>
<proteinExistence type="predicted"/>